<organism evidence="2">
    <name type="scientific">marine sediment metagenome</name>
    <dbReference type="NCBI Taxonomy" id="412755"/>
    <lineage>
        <taxon>unclassified sequences</taxon>
        <taxon>metagenomes</taxon>
        <taxon>ecological metagenomes</taxon>
    </lineage>
</organism>
<gene>
    <name evidence="2" type="ORF">LCGC14_1777620</name>
</gene>
<dbReference type="EMBL" id="LAZR01016760">
    <property type="protein sequence ID" value="KKM03119.1"/>
    <property type="molecule type" value="Genomic_DNA"/>
</dbReference>
<sequence length="53" mass="6183">MKNLLNKIWENETLWKWYRIIVIAGVVVGWSVIILWGFGVLEIGALDELKLNK</sequence>
<protein>
    <submittedName>
        <fullName evidence="2">Uncharacterized protein</fullName>
    </submittedName>
</protein>
<accession>A0A0F9GWH0</accession>
<proteinExistence type="predicted"/>
<keyword evidence="1" id="KW-1133">Transmembrane helix</keyword>
<evidence type="ECO:0000256" key="1">
    <source>
        <dbReference type="SAM" id="Phobius"/>
    </source>
</evidence>
<dbReference type="AlphaFoldDB" id="A0A0F9GWH0"/>
<keyword evidence="1" id="KW-0812">Transmembrane</keyword>
<name>A0A0F9GWH0_9ZZZZ</name>
<feature type="transmembrane region" description="Helical" evidence="1">
    <location>
        <begin position="20"/>
        <end position="46"/>
    </location>
</feature>
<evidence type="ECO:0000313" key="2">
    <source>
        <dbReference type="EMBL" id="KKM03119.1"/>
    </source>
</evidence>
<keyword evidence="1" id="KW-0472">Membrane</keyword>
<comment type="caution">
    <text evidence="2">The sequence shown here is derived from an EMBL/GenBank/DDBJ whole genome shotgun (WGS) entry which is preliminary data.</text>
</comment>
<reference evidence="2" key="1">
    <citation type="journal article" date="2015" name="Nature">
        <title>Complex archaea that bridge the gap between prokaryotes and eukaryotes.</title>
        <authorList>
            <person name="Spang A."/>
            <person name="Saw J.H."/>
            <person name="Jorgensen S.L."/>
            <person name="Zaremba-Niedzwiedzka K."/>
            <person name="Martijn J."/>
            <person name="Lind A.E."/>
            <person name="van Eijk R."/>
            <person name="Schleper C."/>
            <person name="Guy L."/>
            <person name="Ettema T.J."/>
        </authorList>
    </citation>
    <scope>NUCLEOTIDE SEQUENCE</scope>
</reference>